<dbReference type="GO" id="GO:0003677">
    <property type="term" value="F:DNA binding"/>
    <property type="evidence" value="ECO:0007669"/>
    <property type="project" value="UniProtKB-KW"/>
</dbReference>
<dbReference type="InterPro" id="IPR039420">
    <property type="entry name" value="WalR-like"/>
</dbReference>
<evidence type="ECO:0000256" key="2">
    <source>
        <dbReference type="ARBA" id="ARBA00023125"/>
    </source>
</evidence>
<keyword evidence="3" id="KW-0804">Transcription</keyword>
<evidence type="ECO:0000313" key="5">
    <source>
        <dbReference type="EMBL" id="MBB4918276.1"/>
    </source>
</evidence>
<dbReference type="PANTHER" id="PTHR43214">
    <property type="entry name" value="TWO-COMPONENT RESPONSE REGULATOR"/>
    <property type="match status" value="1"/>
</dbReference>
<dbReference type="Pfam" id="PF00196">
    <property type="entry name" value="GerE"/>
    <property type="match status" value="1"/>
</dbReference>
<protein>
    <submittedName>
        <fullName evidence="5">DNA-binding NarL/FixJ family response regulator</fullName>
    </submittedName>
</protein>
<dbReference type="Gene3D" id="3.40.50.2300">
    <property type="match status" value="1"/>
</dbReference>
<gene>
    <name evidence="5" type="ORF">FHS44_005403</name>
</gene>
<dbReference type="InterPro" id="IPR011006">
    <property type="entry name" value="CheY-like_superfamily"/>
</dbReference>
<dbReference type="EMBL" id="JACHJP010000006">
    <property type="protein sequence ID" value="MBB4918276.1"/>
    <property type="molecule type" value="Genomic_DNA"/>
</dbReference>
<dbReference type="InterPro" id="IPR016032">
    <property type="entry name" value="Sig_transdc_resp-reg_C-effctor"/>
</dbReference>
<reference evidence="5 6" key="1">
    <citation type="submission" date="2020-08" db="EMBL/GenBank/DDBJ databases">
        <title>Genomic Encyclopedia of Type Strains, Phase III (KMG-III): the genomes of soil and plant-associated and newly described type strains.</title>
        <authorList>
            <person name="Whitman W."/>
        </authorList>
    </citation>
    <scope>NUCLEOTIDE SEQUENCE [LARGE SCALE GENOMIC DNA]</scope>
    <source>
        <strain evidence="5 6">CECT 8840</strain>
    </source>
</reference>
<keyword evidence="6" id="KW-1185">Reference proteome</keyword>
<accession>A0A7W7QR72</accession>
<feature type="domain" description="HTH luxR-type" evidence="4">
    <location>
        <begin position="150"/>
        <end position="215"/>
    </location>
</feature>
<keyword evidence="2 5" id="KW-0238">DNA-binding</keyword>
<dbReference type="SMART" id="SM00421">
    <property type="entry name" value="HTH_LUXR"/>
    <property type="match status" value="1"/>
</dbReference>
<dbReference type="PROSITE" id="PS00622">
    <property type="entry name" value="HTH_LUXR_1"/>
    <property type="match status" value="1"/>
</dbReference>
<organism evidence="5 6">
    <name type="scientific">Streptosporangium saharense</name>
    <dbReference type="NCBI Taxonomy" id="1706840"/>
    <lineage>
        <taxon>Bacteria</taxon>
        <taxon>Bacillati</taxon>
        <taxon>Actinomycetota</taxon>
        <taxon>Actinomycetes</taxon>
        <taxon>Streptosporangiales</taxon>
        <taxon>Streptosporangiaceae</taxon>
        <taxon>Streptosporangium</taxon>
    </lineage>
</organism>
<proteinExistence type="predicted"/>
<comment type="caution">
    <text evidence="5">The sequence shown here is derived from an EMBL/GenBank/DDBJ whole genome shotgun (WGS) entry which is preliminary data.</text>
</comment>
<dbReference type="CDD" id="cd06170">
    <property type="entry name" value="LuxR_C_like"/>
    <property type="match status" value="1"/>
</dbReference>
<dbReference type="InterPro" id="IPR000792">
    <property type="entry name" value="Tscrpt_reg_LuxR_C"/>
</dbReference>
<sequence length="242" mass="26330">MKNATPKKTVLLAESRTLLRIGLREILDETGDMAVTGETTDSADTIRSIRDLCPEVVVMGPLSDCADSLEAARKIAAELPGEAPRFLALVDVWDARSLDVAEPEVGGLLFTNASAEELRAAIRMLSAGYSLLAPEACQRAVRTVAAGSPRTPPVADMTNRELDVLRLLARGYTNAEISRDLSLSESTVKSHVQNVLHKKHLRNRAGAVIYAYETGLMKVGENPAHLSRRRYPQEERSRAANA</sequence>
<dbReference type="SUPFAM" id="SSF46894">
    <property type="entry name" value="C-terminal effector domain of the bipartite response regulators"/>
    <property type="match status" value="1"/>
</dbReference>
<evidence type="ECO:0000256" key="3">
    <source>
        <dbReference type="ARBA" id="ARBA00023163"/>
    </source>
</evidence>
<dbReference type="PANTHER" id="PTHR43214:SF24">
    <property type="entry name" value="TRANSCRIPTIONAL REGULATORY PROTEIN NARL-RELATED"/>
    <property type="match status" value="1"/>
</dbReference>
<name>A0A7W7QR72_9ACTN</name>
<keyword evidence="1" id="KW-0805">Transcription regulation</keyword>
<evidence type="ECO:0000313" key="6">
    <source>
        <dbReference type="Proteomes" id="UP000552644"/>
    </source>
</evidence>
<dbReference type="AlphaFoldDB" id="A0A7W7QR72"/>
<dbReference type="RefSeq" id="WP_246436105.1">
    <property type="nucleotide sequence ID" value="NZ_JACHJP010000006.1"/>
</dbReference>
<dbReference type="PRINTS" id="PR00038">
    <property type="entry name" value="HTHLUXR"/>
</dbReference>
<evidence type="ECO:0000256" key="1">
    <source>
        <dbReference type="ARBA" id="ARBA00023015"/>
    </source>
</evidence>
<dbReference type="GO" id="GO:0006355">
    <property type="term" value="P:regulation of DNA-templated transcription"/>
    <property type="evidence" value="ECO:0007669"/>
    <property type="project" value="InterPro"/>
</dbReference>
<dbReference type="Proteomes" id="UP000552644">
    <property type="component" value="Unassembled WGS sequence"/>
</dbReference>
<dbReference type="PROSITE" id="PS50043">
    <property type="entry name" value="HTH_LUXR_2"/>
    <property type="match status" value="1"/>
</dbReference>
<dbReference type="SUPFAM" id="SSF52172">
    <property type="entry name" value="CheY-like"/>
    <property type="match status" value="1"/>
</dbReference>
<evidence type="ECO:0000259" key="4">
    <source>
        <dbReference type="PROSITE" id="PS50043"/>
    </source>
</evidence>